<gene>
    <name evidence="6" type="ordered locus">Trad_2528</name>
</gene>
<dbReference type="GO" id="GO:0051075">
    <property type="term" value="F:S-adenosylmethionine:tRNA ribosyltransferase-isomerase activity"/>
    <property type="evidence" value="ECO:0007669"/>
    <property type="project" value="TreeGrafter"/>
</dbReference>
<feature type="region of interest" description="Disordered" evidence="5">
    <location>
        <begin position="1"/>
        <end position="26"/>
    </location>
</feature>
<dbReference type="SUPFAM" id="SSF111337">
    <property type="entry name" value="QueA-like"/>
    <property type="match status" value="1"/>
</dbReference>
<dbReference type="PANTHER" id="PTHR30307">
    <property type="entry name" value="S-ADENOSYLMETHIONINE:TRNA RIBOSYLTRANSFERASE-ISOMERASE"/>
    <property type="match status" value="1"/>
</dbReference>
<evidence type="ECO:0000256" key="3">
    <source>
        <dbReference type="ARBA" id="ARBA00022691"/>
    </source>
</evidence>
<reference evidence="7" key="1">
    <citation type="submission" date="2010-05" db="EMBL/GenBank/DDBJ databases">
        <title>The complete genome of Truepera radiovictris DSM 17093.</title>
        <authorList>
            <consortium name="US DOE Joint Genome Institute (JGI-PGF)"/>
            <person name="Lucas S."/>
            <person name="Copeland A."/>
            <person name="Lapidus A."/>
            <person name="Glavina del Rio T."/>
            <person name="Dalin E."/>
            <person name="Tice H."/>
            <person name="Bruce D."/>
            <person name="Goodwin L."/>
            <person name="Pitluck S."/>
            <person name="Kyrpides N."/>
            <person name="Mavromatis K."/>
            <person name="Ovchinnikova G."/>
            <person name="Munk A.C."/>
            <person name="Detter J.C."/>
            <person name="Han C."/>
            <person name="Tapia R."/>
            <person name="Land M."/>
            <person name="Hauser L."/>
            <person name="Markowitz V."/>
            <person name="Cheng J.-F."/>
            <person name="Hugenholtz P."/>
            <person name="Woyke T."/>
            <person name="Wu D."/>
            <person name="Tindall B."/>
            <person name="Pomrenke H.G."/>
            <person name="Brambilla E."/>
            <person name="Klenk H.-P."/>
            <person name="Eisen J.A."/>
        </authorList>
    </citation>
    <scope>NUCLEOTIDE SEQUENCE [LARGE SCALE GENOMIC DNA]</scope>
    <source>
        <strain evidence="7">DSM 17093 / CIP 108686 / LMG 22925 / RQ-24</strain>
    </source>
</reference>
<feature type="compositionally biased region" description="Basic and acidic residues" evidence="5">
    <location>
        <begin position="9"/>
        <end position="26"/>
    </location>
</feature>
<evidence type="ECO:0000256" key="1">
    <source>
        <dbReference type="ARBA" id="ARBA00022490"/>
    </source>
</evidence>
<name>D7CTT7_TRURR</name>
<keyword evidence="4" id="KW-0671">Queuosine biosynthesis</keyword>
<reference evidence="6 7" key="2">
    <citation type="journal article" date="2011" name="Stand. Genomic Sci.">
        <title>Complete genome sequence of Truepera radiovictrix type strain (RQ-24).</title>
        <authorList>
            <person name="Ivanova N."/>
            <person name="Rohde C."/>
            <person name="Munk C."/>
            <person name="Nolan M."/>
            <person name="Lucas S."/>
            <person name="Del Rio T.G."/>
            <person name="Tice H."/>
            <person name="Deshpande S."/>
            <person name="Cheng J.F."/>
            <person name="Tapia R."/>
            <person name="Han C."/>
            <person name="Goodwin L."/>
            <person name="Pitluck S."/>
            <person name="Liolios K."/>
            <person name="Mavromatis K."/>
            <person name="Mikhailova N."/>
            <person name="Pati A."/>
            <person name="Chen A."/>
            <person name="Palaniappan K."/>
            <person name="Land M."/>
            <person name="Hauser L."/>
            <person name="Chang Y.J."/>
            <person name="Jeffries C.D."/>
            <person name="Brambilla E."/>
            <person name="Rohde M."/>
            <person name="Goker M."/>
            <person name="Tindall B.J."/>
            <person name="Woyke T."/>
            <person name="Bristow J."/>
            <person name="Eisen J.A."/>
            <person name="Markowitz V."/>
            <person name="Hugenholtz P."/>
            <person name="Kyrpides N.C."/>
            <person name="Klenk H.P."/>
            <person name="Lapidus A."/>
        </authorList>
    </citation>
    <scope>NUCLEOTIDE SEQUENCE [LARGE SCALE GENOMIC DNA]</scope>
    <source>
        <strain evidence="7">DSM 17093 / CIP 108686 / LMG 22925 / RQ-24</strain>
    </source>
</reference>
<evidence type="ECO:0000256" key="2">
    <source>
        <dbReference type="ARBA" id="ARBA00022679"/>
    </source>
</evidence>
<evidence type="ECO:0000256" key="5">
    <source>
        <dbReference type="SAM" id="MobiDB-lite"/>
    </source>
</evidence>
<sequence>MSLTLSDLTFERPEHLQATEPPEQRGVPRDAVRLLVSTPEGHHGSCFANLANFLEPGDLLVVNRSATLPASLPAEGGFGSFVLNLATRYGRGPNAETWLAEPRWSFAEPGPLPLALGDVVTAGGLRATLVHPYPGLPRLWFVRFDGDVGAAMQRLGAPIRYGYVARAYPLATYQTLFADAPGSAEMPSAARPFSKRVLRCLAARGVGVARITLHTGVSSLEVTEYKAARHPLPPEPFEVPPETADAVRETKAAGGRVIAVGTTVVRALESAWDGTMKPARGFTRLYLHPGRAVNVVDGLLTGFHDPKASHLAMLYAVAGQALVRGAYAEAVREGYLWHEFGDSHLILPRSGEHPSMLRPSEGPA</sequence>
<dbReference type="EMBL" id="CP002049">
    <property type="protein sequence ID" value="ADI15634.1"/>
    <property type="molecule type" value="Genomic_DNA"/>
</dbReference>
<proteinExistence type="predicted"/>
<dbReference type="PANTHER" id="PTHR30307:SF0">
    <property type="entry name" value="S-ADENOSYLMETHIONINE:TRNA RIBOSYLTRANSFERASE-ISOMERASE"/>
    <property type="match status" value="1"/>
</dbReference>
<evidence type="ECO:0000313" key="7">
    <source>
        <dbReference type="Proteomes" id="UP000000379"/>
    </source>
</evidence>
<dbReference type="InterPro" id="IPR036100">
    <property type="entry name" value="QueA_sf"/>
</dbReference>
<dbReference type="InterPro" id="IPR003699">
    <property type="entry name" value="QueA"/>
</dbReference>
<dbReference type="STRING" id="649638.Trad_2528"/>
<keyword evidence="3" id="KW-0949">S-adenosyl-L-methionine</keyword>
<keyword evidence="7" id="KW-1185">Reference proteome</keyword>
<dbReference type="AlphaFoldDB" id="D7CTT7"/>
<evidence type="ECO:0000313" key="6">
    <source>
        <dbReference type="EMBL" id="ADI15634.1"/>
    </source>
</evidence>
<keyword evidence="1" id="KW-0963">Cytoplasm</keyword>
<dbReference type="Pfam" id="PF02547">
    <property type="entry name" value="Queuosine_synth"/>
    <property type="match status" value="1"/>
</dbReference>
<dbReference type="HOGENOM" id="CLU_039110_2_0_0"/>
<dbReference type="InterPro" id="IPR042118">
    <property type="entry name" value="QueA_dom1"/>
</dbReference>
<dbReference type="eggNOG" id="COG0809">
    <property type="taxonomic scope" value="Bacteria"/>
</dbReference>
<organism evidence="6 7">
    <name type="scientific">Truepera radiovictrix (strain DSM 17093 / CIP 108686 / LMG 22925 / RQ-24)</name>
    <dbReference type="NCBI Taxonomy" id="649638"/>
    <lineage>
        <taxon>Bacteria</taxon>
        <taxon>Thermotogati</taxon>
        <taxon>Deinococcota</taxon>
        <taxon>Deinococci</taxon>
        <taxon>Trueperales</taxon>
        <taxon>Trueperaceae</taxon>
        <taxon>Truepera</taxon>
    </lineage>
</organism>
<dbReference type="Gene3D" id="3.40.1780.10">
    <property type="entry name" value="QueA-like"/>
    <property type="match status" value="2"/>
</dbReference>
<dbReference type="OrthoDB" id="9805933at2"/>
<protein>
    <submittedName>
        <fullName evidence="6">Queuosine biosynthesis protein</fullName>
    </submittedName>
</protein>
<evidence type="ECO:0000256" key="4">
    <source>
        <dbReference type="ARBA" id="ARBA00022785"/>
    </source>
</evidence>
<dbReference type="GO" id="GO:0008616">
    <property type="term" value="P:tRNA queuosine(34) biosynthetic process"/>
    <property type="evidence" value="ECO:0007669"/>
    <property type="project" value="UniProtKB-KW"/>
</dbReference>
<accession>D7CTT7</accession>
<dbReference type="Proteomes" id="UP000000379">
    <property type="component" value="Chromosome"/>
</dbReference>
<keyword evidence="2" id="KW-0808">Transferase</keyword>
<dbReference type="KEGG" id="tra:Trad_2528"/>
<dbReference type="RefSeq" id="WP_013178995.1">
    <property type="nucleotide sequence ID" value="NC_014221.1"/>
</dbReference>